<dbReference type="Gene3D" id="3.40.50.720">
    <property type="entry name" value="NAD(P)-binding Rossmann-like Domain"/>
    <property type="match status" value="1"/>
</dbReference>
<accession>A0AAV1ILD4</accession>
<sequence length="371" mass="41260">MRKPLYPIERHAEPATVCVTGATGYIAGAIVARLLAAGHTVHATVRDPSNEKKLQWLKSLPRASTHLKFFKADLESAGAFTEPIRGCRYVLHTASPVIMAPPKGKEYETVIRPAVSGVENVLRAVDESPSVERVVMTSSVGAVVGHHWERGRDHVYTEADWNQTATETFLPYHRSKVLAEQKAYEMHNRQKHWSLVTILPSVVQGPPPGNVKCEVVGFMRKLMNGSYYPYAPRSGAGYVDIDDVAAAHTLAMLTPQASGRYIVSAESLFLPQYISKLKPEYAMYKLPFLPLPYWVLWFATRCMGTTGFDMELINCTIGKLPRFDASKARKELGLDFINIRQTAQDMAASFLELGIIKRLPGAPKPDLHSRL</sequence>
<dbReference type="Proteomes" id="UP001314263">
    <property type="component" value="Unassembled WGS sequence"/>
</dbReference>
<dbReference type="InterPro" id="IPR036291">
    <property type="entry name" value="NAD(P)-bd_dom_sf"/>
</dbReference>
<keyword evidence="1" id="KW-0560">Oxidoreductase</keyword>
<protein>
    <recommendedName>
        <fullName evidence="2">NAD-dependent epimerase/dehydratase domain-containing protein</fullName>
    </recommendedName>
</protein>
<gene>
    <name evidence="3" type="ORF">CVIRNUC_010853</name>
</gene>
<dbReference type="InterPro" id="IPR001509">
    <property type="entry name" value="Epimerase_deHydtase"/>
</dbReference>
<dbReference type="EMBL" id="CAUYUE010000017">
    <property type="protein sequence ID" value="CAK0787631.1"/>
    <property type="molecule type" value="Genomic_DNA"/>
</dbReference>
<dbReference type="GO" id="GO:0016616">
    <property type="term" value="F:oxidoreductase activity, acting on the CH-OH group of donors, NAD or NADP as acceptor"/>
    <property type="evidence" value="ECO:0007669"/>
    <property type="project" value="TreeGrafter"/>
</dbReference>
<dbReference type="FunFam" id="3.40.50.720:FF:000336">
    <property type="entry name" value="Aldehyde reductase"/>
    <property type="match status" value="1"/>
</dbReference>
<name>A0AAV1ILD4_9CHLO</name>
<comment type="caution">
    <text evidence="3">The sequence shown here is derived from an EMBL/GenBank/DDBJ whole genome shotgun (WGS) entry which is preliminary data.</text>
</comment>
<organism evidence="3 4">
    <name type="scientific">Coccomyxa viridis</name>
    <dbReference type="NCBI Taxonomy" id="1274662"/>
    <lineage>
        <taxon>Eukaryota</taxon>
        <taxon>Viridiplantae</taxon>
        <taxon>Chlorophyta</taxon>
        <taxon>core chlorophytes</taxon>
        <taxon>Trebouxiophyceae</taxon>
        <taxon>Trebouxiophyceae incertae sedis</taxon>
        <taxon>Coccomyxaceae</taxon>
        <taxon>Coccomyxa</taxon>
    </lineage>
</organism>
<evidence type="ECO:0000313" key="4">
    <source>
        <dbReference type="Proteomes" id="UP001314263"/>
    </source>
</evidence>
<proteinExistence type="predicted"/>
<feature type="domain" description="NAD-dependent epimerase/dehydratase" evidence="2">
    <location>
        <begin position="17"/>
        <end position="258"/>
    </location>
</feature>
<dbReference type="PANTHER" id="PTHR10366:SF852">
    <property type="entry name" value="CINNAMOYL-COA REDUCTASE CAD2"/>
    <property type="match status" value="1"/>
</dbReference>
<dbReference type="AlphaFoldDB" id="A0AAV1ILD4"/>
<reference evidence="3 4" key="1">
    <citation type="submission" date="2023-10" db="EMBL/GenBank/DDBJ databases">
        <authorList>
            <person name="Maclean D."/>
            <person name="Macfadyen A."/>
        </authorList>
    </citation>
    <scope>NUCLEOTIDE SEQUENCE [LARGE SCALE GENOMIC DNA]</scope>
</reference>
<dbReference type="InterPro" id="IPR050425">
    <property type="entry name" value="NAD(P)_dehydrat-like"/>
</dbReference>
<evidence type="ECO:0000256" key="1">
    <source>
        <dbReference type="ARBA" id="ARBA00023002"/>
    </source>
</evidence>
<dbReference type="PANTHER" id="PTHR10366">
    <property type="entry name" value="NAD DEPENDENT EPIMERASE/DEHYDRATASE"/>
    <property type="match status" value="1"/>
</dbReference>
<keyword evidence="4" id="KW-1185">Reference proteome</keyword>
<dbReference type="SUPFAM" id="SSF51735">
    <property type="entry name" value="NAD(P)-binding Rossmann-fold domains"/>
    <property type="match status" value="1"/>
</dbReference>
<dbReference type="Pfam" id="PF01370">
    <property type="entry name" value="Epimerase"/>
    <property type="match status" value="1"/>
</dbReference>
<evidence type="ECO:0000313" key="3">
    <source>
        <dbReference type="EMBL" id="CAK0787631.1"/>
    </source>
</evidence>
<evidence type="ECO:0000259" key="2">
    <source>
        <dbReference type="Pfam" id="PF01370"/>
    </source>
</evidence>